<organism evidence="2 3">
    <name type="scientific">Plectus sambesii</name>
    <dbReference type="NCBI Taxonomy" id="2011161"/>
    <lineage>
        <taxon>Eukaryota</taxon>
        <taxon>Metazoa</taxon>
        <taxon>Ecdysozoa</taxon>
        <taxon>Nematoda</taxon>
        <taxon>Chromadorea</taxon>
        <taxon>Plectida</taxon>
        <taxon>Plectina</taxon>
        <taxon>Plectoidea</taxon>
        <taxon>Plectidae</taxon>
        <taxon>Plectus</taxon>
    </lineage>
</organism>
<feature type="domain" description="Integrator complex subunit 1 R4" evidence="1">
    <location>
        <begin position="42"/>
        <end position="143"/>
    </location>
</feature>
<dbReference type="Pfam" id="PF22928">
    <property type="entry name" value="INTS1_R4"/>
    <property type="match status" value="1"/>
</dbReference>
<name>A0A914WXL5_9BILA</name>
<keyword evidence="2" id="KW-1185">Reference proteome</keyword>
<proteinExistence type="predicted"/>
<accession>A0A914WXL5</accession>
<dbReference type="InterPro" id="IPR053965">
    <property type="entry name" value="INTS1_R4"/>
</dbReference>
<protein>
    <submittedName>
        <fullName evidence="3">HEAT repeat domain-containing protein</fullName>
    </submittedName>
</protein>
<sequence>MTGAGWRGQVKGLREVSRNILTAVNAIGGAEGERRQRVAPVLRRLARAETSGEEAEVIRELQEMTSDRADGARLMLGDLQRAFVSSDVRVRETAFAMAMQVLRSAPHLADRVVAAFLVALDHPDSEIARAALTLLPEIASLCRDHASELLEAGFRCAIGTVVGVESARIVGRAVAAVHLDFSNGKAHMPL</sequence>
<dbReference type="Gene3D" id="1.25.10.10">
    <property type="entry name" value="Leucine-rich Repeat Variant"/>
    <property type="match status" value="1"/>
</dbReference>
<evidence type="ECO:0000313" key="3">
    <source>
        <dbReference type="WBParaSite" id="PSAMB.scaffold5643size11208.g27025.t1"/>
    </source>
</evidence>
<evidence type="ECO:0000313" key="2">
    <source>
        <dbReference type="Proteomes" id="UP000887566"/>
    </source>
</evidence>
<dbReference type="AlphaFoldDB" id="A0A914WXL5"/>
<evidence type="ECO:0000259" key="1">
    <source>
        <dbReference type="Pfam" id="PF22928"/>
    </source>
</evidence>
<dbReference type="Proteomes" id="UP000887566">
    <property type="component" value="Unplaced"/>
</dbReference>
<dbReference type="InterPro" id="IPR016024">
    <property type="entry name" value="ARM-type_fold"/>
</dbReference>
<reference evidence="3" key="1">
    <citation type="submission" date="2022-11" db="UniProtKB">
        <authorList>
            <consortium name="WormBaseParasite"/>
        </authorList>
    </citation>
    <scope>IDENTIFICATION</scope>
</reference>
<dbReference type="WBParaSite" id="PSAMB.scaffold5643size11208.g27025.t1">
    <property type="protein sequence ID" value="PSAMB.scaffold5643size11208.g27025.t1"/>
    <property type="gene ID" value="PSAMB.scaffold5643size11208.g27025"/>
</dbReference>
<dbReference type="InterPro" id="IPR011989">
    <property type="entry name" value="ARM-like"/>
</dbReference>
<dbReference type="SUPFAM" id="SSF48371">
    <property type="entry name" value="ARM repeat"/>
    <property type="match status" value="1"/>
</dbReference>